<sequence length="529" mass="56152">MSHTNDHGTPPDTWAALLQEAHRRYAGQVAVLPDLSDATSTLQAPMTYRQLYEAASRVAGRLATLAPRGARVMLALDNRPETVVIERALALWGYVRVAVSPRLHPLELAFIAGDCGARVIVCEAHLAAALRESADGLEIIPADPVDGFVLTLAGLIDARNDAPALPDILPDDIASLMYTSGTTGRPKGAINTHRAWAAMARRLLTRLPPAGPGDILLHVAPMSHFSGSVSSAYMASGGAIATLRRFDPAATLDRARELEATCLPLVPTMLAALTREASTLKAHAPALPAMRAIPYGGSPVAPATLERAHDIFGPVLVQFYGMSEALIPLTCLGIDEHGAGPEREHRLATAGSAVPGGDVKLDAVKEGIGEICVRGPHVSAGYWLTQDAMRPALDADGWLHTGDLASIDASGRFRIVDRSNDVVISGGFNIYPAEVERVIAGVHGVADVAVIGVPHEKWGEAVTALIVEEPGAHCADEDVLAACRAQIAGYKKPLSIERLDAFPKTSTGKTDKRALRERYWKDAPRKVGQ</sequence>
<evidence type="ECO:0000256" key="2">
    <source>
        <dbReference type="ARBA" id="ARBA00022598"/>
    </source>
</evidence>
<dbReference type="GO" id="GO:0031956">
    <property type="term" value="F:medium-chain fatty acid-CoA ligase activity"/>
    <property type="evidence" value="ECO:0007669"/>
    <property type="project" value="TreeGrafter"/>
</dbReference>
<dbReference type="Gene3D" id="3.30.300.30">
    <property type="match status" value="1"/>
</dbReference>
<dbReference type="InterPro" id="IPR020845">
    <property type="entry name" value="AMP-binding_CS"/>
</dbReference>
<dbReference type="InterPro" id="IPR025110">
    <property type="entry name" value="AMP-bd_C"/>
</dbReference>
<comment type="similarity">
    <text evidence="1">Belongs to the ATP-dependent AMP-binding enzyme family.</text>
</comment>
<name>A0A158IB97_CABSO</name>
<protein>
    <submittedName>
        <fullName evidence="5">AMP-dependent synthetase and ligase</fullName>
    </submittedName>
</protein>
<dbReference type="PANTHER" id="PTHR43201:SF5">
    <property type="entry name" value="MEDIUM-CHAIN ACYL-COA LIGASE ACSF2, MITOCHONDRIAL"/>
    <property type="match status" value="1"/>
</dbReference>
<dbReference type="InterPro" id="IPR000873">
    <property type="entry name" value="AMP-dep_synth/lig_dom"/>
</dbReference>
<accession>A0A158IB97</accession>
<dbReference type="OrthoDB" id="9766486at2"/>
<feature type="domain" description="AMP-dependent synthetase/ligase" evidence="3">
    <location>
        <begin position="42"/>
        <end position="383"/>
    </location>
</feature>
<organism evidence="5 6">
    <name type="scientific">Caballeronia sordidicola</name>
    <name type="common">Burkholderia sordidicola</name>
    <dbReference type="NCBI Taxonomy" id="196367"/>
    <lineage>
        <taxon>Bacteria</taxon>
        <taxon>Pseudomonadati</taxon>
        <taxon>Pseudomonadota</taxon>
        <taxon>Betaproteobacteria</taxon>
        <taxon>Burkholderiales</taxon>
        <taxon>Burkholderiaceae</taxon>
        <taxon>Caballeronia</taxon>
    </lineage>
</organism>
<gene>
    <name evidence="5" type="ORF">AWB64_05847</name>
</gene>
<evidence type="ECO:0000313" key="5">
    <source>
        <dbReference type="EMBL" id="SAL53549.1"/>
    </source>
</evidence>
<dbReference type="Pfam" id="PF13193">
    <property type="entry name" value="AMP-binding_C"/>
    <property type="match status" value="1"/>
</dbReference>
<dbReference type="RefSeq" id="WP_060858811.1">
    <property type="nucleotide sequence ID" value="NZ_FCOC02000031.1"/>
</dbReference>
<proteinExistence type="inferred from homology"/>
<dbReference type="AlphaFoldDB" id="A0A158IB97"/>
<dbReference type="PROSITE" id="PS00455">
    <property type="entry name" value="AMP_BINDING"/>
    <property type="match status" value="1"/>
</dbReference>
<reference evidence="5 6" key="1">
    <citation type="submission" date="2016-01" db="EMBL/GenBank/DDBJ databases">
        <authorList>
            <person name="Oliw E.H."/>
        </authorList>
    </citation>
    <scope>NUCLEOTIDE SEQUENCE [LARGE SCALE GENOMIC DNA]</scope>
    <source>
        <strain evidence="5">LMG 22029</strain>
    </source>
</reference>
<dbReference type="InterPro" id="IPR042099">
    <property type="entry name" value="ANL_N_sf"/>
</dbReference>
<evidence type="ECO:0000259" key="4">
    <source>
        <dbReference type="Pfam" id="PF13193"/>
    </source>
</evidence>
<dbReference type="Proteomes" id="UP000054893">
    <property type="component" value="Unassembled WGS sequence"/>
</dbReference>
<evidence type="ECO:0000259" key="3">
    <source>
        <dbReference type="Pfam" id="PF00501"/>
    </source>
</evidence>
<dbReference type="Pfam" id="PF00501">
    <property type="entry name" value="AMP-binding"/>
    <property type="match status" value="1"/>
</dbReference>
<dbReference type="EMBL" id="FCOC02000031">
    <property type="protein sequence ID" value="SAL53549.1"/>
    <property type="molecule type" value="Genomic_DNA"/>
</dbReference>
<keyword evidence="2 5" id="KW-0436">Ligase</keyword>
<feature type="domain" description="AMP-binding enzyme C-terminal" evidence="4">
    <location>
        <begin position="434"/>
        <end position="509"/>
    </location>
</feature>
<dbReference type="SUPFAM" id="SSF56801">
    <property type="entry name" value="Acetyl-CoA synthetase-like"/>
    <property type="match status" value="1"/>
</dbReference>
<dbReference type="PANTHER" id="PTHR43201">
    <property type="entry name" value="ACYL-COA SYNTHETASE"/>
    <property type="match status" value="1"/>
</dbReference>
<dbReference type="Gene3D" id="3.40.50.12780">
    <property type="entry name" value="N-terminal domain of ligase-like"/>
    <property type="match status" value="1"/>
</dbReference>
<dbReference type="GO" id="GO:0006631">
    <property type="term" value="P:fatty acid metabolic process"/>
    <property type="evidence" value="ECO:0007669"/>
    <property type="project" value="TreeGrafter"/>
</dbReference>
<evidence type="ECO:0000313" key="6">
    <source>
        <dbReference type="Proteomes" id="UP000054893"/>
    </source>
</evidence>
<evidence type="ECO:0000256" key="1">
    <source>
        <dbReference type="ARBA" id="ARBA00006432"/>
    </source>
</evidence>
<dbReference type="InterPro" id="IPR045851">
    <property type="entry name" value="AMP-bd_C_sf"/>
</dbReference>